<comment type="caution">
    <text evidence="2">The sequence shown here is derived from an EMBL/GenBank/DDBJ whole genome shotgun (WGS) entry which is preliminary data.</text>
</comment>
<gene>
    <name evidence="2" type="ORF">CEXT_588701</name>
</gene>
<dbReference type="EMBL" id="BPLR01011609">
    <property type="protein sequence ID" value="GIY47657.1"/>
    <property type="molecule type" value="Genomic_DNA"/>
</dbReference>
<evidence type="ECO:0000256" key="1">
    <source>
        <dbReference type="SAM" id="MobiDB-lite"/>
    </source>
</evidence>
<accession>A0AAV4TRU9</accession>
<name>A0AAV4TRU9_CAEEX</name>
<evidence type="ECO:0000313" key="3">
    <source>
        <dbReference type="Proteomes" id="UP001054945"/>
    </source>
</evidence>
<evidence type="ECO:0000313" key="2">
    <source>
        <dbReference type="EMBL" id="GIY47657.1"/>
    </source>
</evidence>
<proteinExistence type="predicted"/>
<reference evidence="2 3" key="1">
    <citation type="submission" date="2021-06" db="EMBL/GenBank/DDBJ databases">
        <title>Caerostris extrusa draft genome.</title>
        <authorList>
            <person name="Kono N."/>
            <person name="Arakawa K."/>
        </authorList>
    </citation>
    <scope>NUCLEOTIDE SEQUENCE [LARGE SCALE GENOMIC DNA]</scope>
</reference>
<feature type="region of interest" description="Disordered" evidence="1">
    <location>
        <begin position="45"/>
        <end position="78"/>
    </location>
</feature>
<organism evidence="2 3">
    <name type="scientific">Caerostris extrusa</name>
    <name type="common">Bark spider</name>
    <name type="synonym">Caerostris bankana</name>
    <dbReference type="NCBI Taxonomy" id="172846"/>
    <lineage>
        <taxon>Eukaryota</taxon>
        <taxon>Metazoa</taxon>
        <taxon>Ecdysozoa</taxon>
        <taxon>Arthropoda</taxon>
        <taxon>Chelicerata</taxon>
        <taxon>Arachnida</taxon>
        <taxon>Araneae</taxon>
        <taxon>Araneomorphae</taxon>
        <taxon>Entelegynae</taxon>
        <taxon>Araneoidea</taxon>
        <taxon>Araneidae</taxon>
        <taxon>Caerostris</taxon>
    </lineage>
</organism>
<sequence length="106" mass="11580">MCIEGRRVLKRDRLRGASVGHFLRHAGAIGRGKCGHGHAALRGQRGPLCERQPIPAGQETPLRRHAGHRGRGAKEEQKADVVVIHDTEYGECSHTCAFDVTPSNLI</sequence>
<protein>
    <submittedName>
        <fullName evidence="2">Uncharacterized protein</fullName>
    </submittedName>
</protein>
<dbReference type="AlphaFoldDB" id="A0AAV4TRU9"/>
<keyword evidence="3" id="KW-1185">Reference proteome</keyword>
<dbReference type="Proteomes" id="UP001054945">
    <property type="component" value="Unassembled WGS sequence"/>
</dbReference>